<dbReference type="GO" id="GO:0009052">
    <property type="term" value="P:pentose-phosphate shunt, non-oxidative branch"/>
    <property type="evidence" value="ECO:0007669"/>
    <property type="project" value="TreeGrafter"/>
</dbReference>
<dbReference type="RefSeq" id="WP_011283535.1">
    <property type="nucleotide sequence ID" value="NZ_CP012624.1"/>
</dbReference>
<reference evidence="5" key="3">
    <citation type="submission" date="2022-10" db="EMBL/GenBank/DDBJ databases">
        <authorList>
            <person name="Wei X."/>
        </authorList>
    </citation>
    <scope>NUCLEOTIDE SEQUENCE</scope>
    <source>
        <strain evidence="5">SD2</strain>
    </source>
</reference>
<feature type="active site" description="Proton donor" evidence="2">
    <location>
        <position position="102"/>
    </location>
</feature>
<accession>A0A2H4CCY9</accession>
<evidence type="ECO:0000313" key="5">
    <source>
        <dbReference type="EMBL" id="UZW64164.1"/>
    </source>
</evidence>
<dbReference type="PANTHER" id="PTHR30345:SF0">
    <property type="entry name" value="DNA DAMAGE-REPAIR_TOLERATION PROTEIN DRT102"/>
    <property type="match status" value="1"/>
</dbReference>
<feature type="binding site" evidence="3">
    <location>
        <position position="140"/>
    </location>
    <ligand>
        <name>D-ribulose 5-phosphate</name>
        <dbReference type="ChEBI" id="CHEBI:58121"/>
    </ligand>
</feature>
<evidence type="ECO:0000313" key="6">
    <source>
        <dbReference type="Proteomes" id="UP000259328"/>
    </source>
</evidence>
<evidence type="ECO:0000313" key="4">
    <source>
        <dbReference type="EMBL" id="SYV93108.1"/>
    </source>
</evidence>
<feature type="binding site" evidence="3">
    <location>
        <position position="113"/>
    </location>
    <ligand>
        <name>D-ribulose 5-phosphate</name>
        <dbReference type="ChEBI" id="CHEBI:58121"/>
    </ligand>
</feature>
<dbReference type="InterPro" id="IPR036569">
    <property type="entry name" value="RpiB_LacA_LacB_sf"/>
</dbReference>
<dbReference type="SUPFAM" id="SSF89623">
    <property type="entry name" value="Ribose/Galactose isomerase RpiB/AlsB"/>
    <property type="match status" value="1"/>
</dbReference>
<reference evidence="4" key="1">
    <citation type="submission" date="2018-06" db="EMBL/GenBank/DDBJ databases">
        <authorList>
            <consortium name="Pathogen Informatics"/>
            <person name="Doyle S."/>
        </authorList>
    </citation>
    <scope>NUCLEOTIDE SEQUENCE</scope>
    <source>
        <strain evidence="4">NCTC10124</strain>
    </source>
</reference>
<evidence type="ECO:0000256" key="2">
    <source>
        <dbReference type="PIRSR" id="PIRSR005384-1"/>
    </source>
</evidence>
<feature type="binding site" evidence="3">
    <location>
        <position position="103"/>
    </location>
    <ligand>
        <name>D-ribulose 5-phosphate</name>
        <dbReference type="ChEBI" id="CHEBI:58121"/>
    </ligand>
</feature>
<dbReference type="Pfam" id="PF02502">
    <property type="entry name" value="LacAB_rpiB"/>
    <property type="match status" value="1"/>
</dbReference>
<gene>
    <name evidence="4" type="primary">rpiB</name>
    <name evidence="4" type="ORF">NCTC10124_00837</name>
    <name evidence="5" type="ORF">OIE46_02135</name>
</gene>
<reference evidence="5" key="4">
    <citation type="submission" date="2022-11" db="EMBL/GenBank/DDBJ databases">
        <title>complete genomes of mycoplasma synoviae ZX313 strain and SD2 strain.</title>
        <authorList>
            <person name="Zhong Q."/>
        </authorList>
    </citation>
    <scope>NUCLEOTIDE SEQUENCE</scope>
    <source>
        <strain evidence="5">SD2</strain>
    </source>
</reference>
<dbReference type="Proteomes" id="UP001164481">
    <property type="component" value="Chromosome"/>
</dbReference>
<dbReference type="AlphaFoldDB" id="A0A2H4CCY9"/>
<feature type="active site" description="Proton acceptor" evidence="2">
    <location>
        <position position="69"/>
    </location>
</feature>
<dbReference type="Gene3D" id="3.40.1400.10">
    <property type="entry name" value="Sugar-phosphate isomerase, RpiB/LacA/LacB"/>
    <property type="match status" value="1"/>
</dbReference>
<dbReference type="NCBIfam" id="NF004051">
    <property type="entry name" value="PRK05571.1"/>
    <property type="match status" value="1"/>
</dbReference>
<evidence type="ECO:0000256" key="3">
    <source>
        <dbReference type="PIRSR" id="PIRSR005384-2"/>
    </source>
</evidence>
<dbReference type="NCBIfam" id="TIGR00689">
    <property type="entry name" value="rpiB_lacA_lacB"/>
    <property type="match status" value="1"/>
</dbReference>
<dbReference type="Proteomes" id="UP000259328">
    <property type="component" value="Chromosome"/>
</dbReference>
<feature type="binding site" evidence="3">
    <location>
        <begin position="70"/>
        <end position="74"/>
    </location>
    <ligand>
        <name>D-ribulose 5-phosphate</name>
        <dbReference type="ChEBI" id="CHEBI:58121"/>
    </ligand>
</feature>
<organism evidence="4 6">
    <name type="scientific">Mycoplasmopsis synoviae</name>
    <name type="common">Mycoplasma synoviae</name>
    <dbReference type="NCBI Taxonomy" id="2109"/>
    <lineage>
        <taxon>Bacteria</taxon>
        <taxon>Bacillati</taxon>
        <taxon>Mycoplasmatota</taxon>
        <taxon>Mycoplasmoidales</taxon>
        <taxon>Metamycoplasmataceae</taxon>
        <taxon>Mycoplasmopsis</taxon>
    </lineage>
</organism>
<dbReference type="GO" id="GO:0019316">
    <property type="term" value="P:D-allose catabolic process"/>
    <property type="evidence" value="ECO:0007669"/>
    <property type="project" value="TreeGrafter"/>
</dbReference>
<sequence length="147" mass="16435">MNKVIPLASDHAGFELKERLEKHFQALGYKIVDLGAKSNLDSDNNYALAGHDLAHYMLENKCEFGIGICGTGLGISYALNRHNHIRAARVTSNEDAHLAKLHNDANVLVFGARQVSFDQAKEMIENYINTTFEGGRHLKRINDIDRT</sequence>
<dbReference type="PIRSF" id="PIRSF005384">
    <property type="entry name" value="RpiB_LacA_B"/>
    <property type="match status" value="1"/>
</dbReference>
<feature type="binding site" evidence="3">
    <location>
        <begin position="10"/>
        <end position="11"/>
    </location>
    <ligand>
        <name>D-ribulose 5-phosphate</name>
        <dbReference type="ChEBI" id="CHEBI:58121"/>
    </ligand>
</feature>
<dbReference type="EC" id="5.3.1.6" evidence="4"/>
<proteinExistence type="inferred from homology"/>
<evidence type="ECO:0000256" key="1">
    <source>
        <dbReference type="ARBA" id="ARBA00008754"/>
    </source>
</evidence>
<feature type="binding site" evidence="3">
    <location>
        <position position="136"/>
    </location>
    <ligand>
        <name>D-ribulose 5-phosphate</name>
        <dbReference type="ChEBI" id="CHEBI:58121"/>
    </ligand>
</feature>
<keyword evidence="4" id="KW-0413">Isomerase</keyword>
<dbReference type="OMA" id="WNKDVAE"/>
<dbReference type="GeneID" id="93530175"/>
<comment type="similarity">
    <text evidence="1">Belongs to the LacAB/RpiB family.</text>
</comment>
<dbReference type="GO" id="GO:0004751">
    <property type="term" value="F:ribose-5-phosphate isomerase activity"/>
    <property type="evidence" value="ECO:0007669"/>
    <property type="project" value="UniProtKB-EC"/>
</dbReference>
<dbReference type="PANTHER" id="PTHR30345">
    <property type="entry name" value="RIBOSE-5-PHOSPHATE ISOMERASE B"/>
    <property type="match status" value="1"/>
</dbReference>
<protein>
    <submittedName>
        <fullName evidence="4">Ribose-5-phosphate isomerase B</fullName>
        <ecNumber evidence="4">5.3.1.6</ecNumber>
    </submittedName>
    <submittedName>
        <fullName evidence="5">RpiB/LacA/LacB family sugar-phosphate isomerase</fullName>
    </submittedName>
</protein>
<reference evidence="6" key="2">
    <citation type="submission" date="2018-06" db="EMBL/GenBank/DDBJ databases">
        <authorList>
            <consortium name="Pathogen Informatics"/>
        </authorList>
    </citation>
    <scope>NUCLEOTIDE SEQUENCE [LARGE SCALE GENOMIC DNA]</scope>
    <source>
        <strain evidence="6">NCTC10124</strain>
    </source>
</reference>
<dbReference type="EMBL" id="LS991953">
    <property type="protein sequence ID" value="SYV93108.1"/>
    <property type="molecule type" value="Genomic_DNA"/>
</dbReference>
<name>A0A2H4CCY9_MYCSY</name>
<dbReference type="EMBL" id="CP107525">
    <property type="protein sequence ID" value="UZW64164.1"/>
    <property type="molecule type" value="Genomic_DNA"/>
</dbReference>
<dbReference type="InterPro" id="IPR003500">
    <property type="entry name" value="RpiB_LacA_LacB"/>
</dbReference>